<evidence type="ECO:0000313" key="3">
    <source>
        <dbReference type="Proteomes" id="UP000585050"/>
    </source>
</evidence>
<dbReference type="Gene3D" id="2.160.20.10">
    <property type="entry name" value="Single-stranded right-handed beta-helix, Pectin lyase-like"/>
    <property type="match status" value="1"/>
</dbReference>
<accession>A0A7X8SND6</accession>
<protein>
    <submittedName>
        <fullName evidence="2">Uncharacterized protein</fullName>
    </submittedName>
</protein>
<keyword evidence="3" id="KW-1185">Reference proteome</keyword>
<dbReference type="RefSeq" id="WP_168884115.1">
    <property type="nucleotide sequence ID" value="NZ_JABAIL010000006.1"/>
</dbReference>
<sequence>MNYNYQNLQNTCYKQVFLIGMALLCLNFSAIAQKTIGKHTATVGTKNLTFFTDNITVNATKVFKNGIATTNDVNSEIQRISNLGGGVVKFLTGTYTLGQINLKSNIRIEVGNNVTFIIDRSGNNNTLFNLGRDANNLQGVISNVEIIGAAESSSTWFEIDLSNFDPLETATPFKVAYVKNFAISRFIIKDNYTLNPSVFLVADSKFLGRDETGRLNYDLSTFNRIPIQGVVKNAKATGIGTGYALVQPFSGKRLYFENLEGEQGITVRLEPGSGKSNDDLNLTSSQKMGSIDDVYIKNVSNKLGFAALFIKPHAKICNNIYATDLYAENSLSTLYIASASLLPQSRRGKFTNTKFENISFKQTIVNRVSNGTNNLVASNYPADSGLEGLRFMTELHRQKLVTVRNSRSPKPGVYSLIVRDAGGERYKTHPIAPIMYTARFSKNTIGNITGRYNVSIPNENDIEVLGGVFSGDKVVYRSEARVITTAAEDTDYIYE</sequence>
<reference evidence="2 3" key="1">
    <citation type="submission" date="2020-04" db="EMBL/GenBank/DDBJ databases">
        <title>Flammeovirga sp. SR4, a novel species isolated from seawater.</title>
        <authorList>
            <person name="Wang X."/>
        </authorList>
    </citation>
    <scope>NUCLEOTIDE SEQUENCE [LARGE SCALE GENOMIC DNA]</scope>
    <source>
        <strain evidence="2 3">SR4</strain>
    </source>
</reference>
<dbReference type="SUPFAM" id="SSF51126">
    <property type="entry name" value="Pectin lyase-like"/>
    <property type="match status" value="1"/>
</dbReference>
<evidence type="ECO:0000313" key="2">
    <source>
        <dbReference type="EMBL" id="NLR93404.1"/>
    </source>
</evidence>
<organism evidence="2 3">
    <name type="scientific">Flammeovirga agarivorans</name>
    <dbReference type="NCBI Taxonomy" id="2726742"/>
    <lineage>
        <taxon>Bacteria</taxon>
        <taxon>Pseudomonadati</taxon>
        <taxon>Bacteroidota</taxon>
        <taxon>Cytophagia</taxon>
        <taxon>Cytophagales</taxon>
        <taxon>Flammeovirgaceae</taxon>
        <taxon>Flammeovirga</taxon>
    </lineage>
</organism>
<feature type="transmembrane region" description="Helical" evidence="1">
    <location>
        <begin position="12"/>
        <end position="32"/>
    </location>
</feature>
<evidence type="ECO:0000256" key="1">
    <source>
        <dbReference type="SAM" id="Phobius"/>
    </source>
</evidence>
<dbReference type="Proteomes" id="UP000585050">
    <property type="component" value="Unassembled WGS sequence"/>
</dbReference>
<keyword evidence="1" id="KW-1133">Transmembrane helix</keyword>
<dbReference type="InterPro" id="IPR012334">
    <property type="entry name" value="Pectin_lyas_fold"/>
</dbReference>
<gene>
    <name evidence="2" type="ORF">HGP29_19565</name>
</gene>
<dbReference type="AlphaFoldDB" id="A0A7X8SND6"/>
<proteinExistence type="predicted"/>
<name>A0A7X8SND6_9BACT</name>
<comment type="caution">
    <text evidence="2">The sequence shown here is derived from an EMBL/GenBank/DDBJ whole genome shotgun (WGS) entry which is preliminary data.</text>
</comment>
<keyword evidence="1" id="KW-0472">Membrane</keyword>
<dbReference type="InterPro" id="IPR011050">
    <property type="entry name" value="Pectin_lyase_fold/virulence"/>
</dbReference>
<dbReference type="EMBL" id="JABAIL010000006">
    <property type="protein sequence ID" value="NLR93404.1"/>
    <property type="molecule type" value="Genomic_DNA"/>
</dbReference>
<keyword evidence="1" id="KW-0812">Transmembrane</keyword>